<organism evidence="1 2">
    <name type="scientific">Chryseobacterium defluvii</name>
    <dbReference type="NCBI Taxonomy" id="160396"/>
    <lineage>
        <taxon>Bacteria</taxon>
        <taxon>Pseudomonadati</taxon>
        <taxon>Bacteroidota</taxon>
        <taxon>Flavobacteriia</taxon>
        <taxon>Flavobacteriales</taxon>
        <taxon>Weeksellaceae</taxon>
        <taxon>Chryseobacterium group</taxon>
        <taxon>Chryseobacterium</taxon>
    </lineage>
</organism>
<sequence>MKNLLFLLITSCCINAQIVIGNDIISTKNILKIKDGSRGVLLTNSNNFTLFPQYNAASNDLFNDLPNLEGSIIYNKTDDQYYKYDGFSWNPARQLQGRFNTNVSRLGLTNPFSNFCGDFSGVNACVNSGYTLTYGGTFADNKDQLLVDSGHLGIKNAANGIVIAQNGLYEVGVSLGVSGGGLSAGIGLVEYRLGLQVSYDNGATYVDVAEKSNYSLMFVVDLNGTKTTSFTTTLSLPATARLRSIVNMKRIIASGGGLATYSASNDPVYSYLVVRQIKKY</sequence>
<reference evidence="1 2" key="1">
    <citation type="submission" date="2018-10" db="EMBL/GenBank/DDBJ databases">
        <title>Genomic Encyclopedia of Archaeal and Bacterial Type Strains, Phase II (KMG-II): from individual species to whole genera.</title>
        <authorList>
            <person name="Goeker M."/>
        </authorList>
    </citation>
    <scope>NUCLEOTIDE SEQUENCE [LARGE SCALE GENOMIC DNA]</scope>
    <source>
        <strain evidence="1 2">DSM 14219</strain>
    </source>
</reference>
<dbReference type="OrthoDB" id="1235841at2"/>
<accession>A0A495SD51</accession>
<dbReference type="RefSeq" id="WP_121461680.1">
    <property type="nucleotide sequence ID" value="NZ_RBXB01000002.1"/>
</dbReference>
<comment type="caution">
    <text evidence="1">The sequence shown here is derived from an EMBL/GenBank/DDBJ whole genome shotgun (WGS) entry which is preliminary data.</text>
</comment>
<keyword evidence="2" id="KW-1185">Reference proteome</keyword>
<dbReference type="EMBL" id="RBXB01000002">
    <property type="protein sequence ID" value="RKS97935.1"/>
    <property type="molecule type" value="Genomic_DNA"/>
</dbReference>
<gene>
    <name evidence="1" type="ORF">BCF58_2069</name>
</gene>
<dbReference type="AlphaFoldDB" id="A0A495SD51"/>
<proteinExistence type="predicted"/>
<evidence type="ECO:0000313" key="1">
    <source>
        <dbReference type="EMBL" id="RKS97935.1"/>
    </source>
</evidence>
<evidence type="ECO:0000313" key="2">
    <source>
        <dbReference type="Proteomes" id="UP000272428"/>
    </source>
</evidence>
<dbReference type="Proteomes" id="UP000272428">
    <property type="component" value="Unassembled WGS sequence"/>
</dbReference>
<protein>
    <submittedName>
        <fullName evidence="1">Uncharacterized protein</fullName>
    </submittedName>
</protein>
<name>A0A495SD51_9FLAO</name>